<evidence type="ECO:0000313" key="9">
    <source>
        <dbReference type="EMBL" id="MBB6142434.1"/>
    </source>
</evidence>
<keyword evidence="7 8" id="KW-0472">Membrane</keyword>
<evidence type="ECO:0000256" key="8">
    <source>
        <dbReference type="SAM" id="Phobius"/>
    </source>
</evidence>
<gene>
    <name evidence="9" type="ORF">HNQ77_000372</name>
</gene>
<reference evidence="9 10" key="1">
    <citation type="submission" date="2020-08" db="EMBL/GenBank/DDBJ databases">
        <title>Genomic Encyclopedia of Type Strains, Phase IV (KMG-IV): sequencing the most valuable type-strain genomes for metagenomic binning, comparative biology and taxonomic classification.</title>
        <authorList>
            <person name="Goeker M."/>
        </authorList>
    </citation>
    <scope>NUCLEOTIDE SEQUENCE [LARGE SCALE GENOMIC DNA]</scope>
    <source>
        <strain evidence="9 10">DSM 103733</strain>
    </source>
</reference>
<comment type="subcellular location">
    <subcellularLocation>
        <location evidence="1">Cell membrane</location>
        <topology evidence="1">Multi-pass membrane protein</topology>
    </subcellularLocation>
</comment>
<comment type="caution">
    <text evidence="9">The sequence shown here is derived from an EMBL/GenBank/DDBJ whole genome shotgun (WGS) entry which is preliminary data.</text>
</comment>
<evidence type="ECO:0000256" key="4">
    <source>
        <dbReference type="ARBA" id="ARBA00022679"/>
    </source>
</evidence>
<dbReference type="RefSeq" id="WP_050057666.1">
    <property type="nucleotide sequence ID" value="NZ_JACHEK010000001.1"/>
</dbReference>
<keyword evidence="10" id="KW-1185">Reference proteome</keyword>
<evidence type="ECO:0000256" key="2">
    <source>
        <dbReference type="ARBA" id="ARBA00022475"/>
    </source>
</evidence>
<keyword evidence="3" id="KW-0328">Glycosyltransferase</keyword>
<evidence type="ECO:0000256" key="1">
    <source>
        <dbReference type="ARBA" id="ARBA00004651"/>
    </source>
</evidence>
<keyword evidence="6 8" id="KW-1133">Transmembrane helix</keyword>
<feature type="transmembrane region" description="Helical" evidence="8">
    <location>
        <begin position="427"/>
        <end position="445"/>
    </location>
</feature>
<feature type="transmembrane region" description="Helical" evidence="8">
    <location>
        <begin position="318"/>
        <end position="339"/>
    </location>
</feature>
<keyword evidence="5 8" id="KW-0812">Transmembrane</keyword>
<accession>A0A841JWP9</accession>
<proteinExistence type="predicted"/>
<feature type="transmembrane region" description="Helical" evidence="8">
    <location>
        <begin position="113"/>
        <end position="132"/>
    </location>
</feature>
<keyword evidence="4" id="KW-0808">Transferase</keyword>
<feature type="transmembrane region" description="Helical" evidence="8">
    <location>
        <begin position="144"/>
        <end position="162"/>
    </location>
</feature>
<evidence type="ECO:0000256" key="5">
    <source>
        <dbReference type="ARBA" id="ARBA00022692"/>
    </source>
</evidence>
<feature type="transmembrane region" description="Helical" evidence="8">
    <location>
        <begin position="218"/>
        <end position="234"/>
    </location>
</feature>
<sequence length="582" mass="64650">MNKQLKNDKPSKPRRAKLDIASLSEAEQQRLQLRTEGFVVAWSVLLLSLLALSYCYSRSLLLLYGDAVAHLAIARRIIDSIEPGFRQMGSVWLPLPHLLLIPFVWRLEWWQSGLAGAFPSMGAYVLGAAGIYRLARQWLTAQASLVALVFYALNPGLLYMQTTAMNEPLFLAEMIWTTLLLVEYRRALDADEFKRASMLLTLTGAVLVGAVFTRYDGWIFAAFAWGIALLPMLSRKRWQSQAGGAFVLFTAMVAVAPLLWFGYCAKQFGDPLDFMRGPYSAKAIDARTSKPGSPHYPGWHSMPVAALYFLKAAELGATVLRCANLLFLLSIAGTVAAAIKWKGVLPALLLWVPLPFYAYSVAYGSVPIFIPLWWPHSFYNVRYGMELLPVFALFPAFFVAWLMVLIEKNFPTSQTRDVAHPALWKKWLPIVGASLPWVVIALLVANDAVLLRATPLVMGEAIANSRTRIPFEVAYARALEELPPNSTILAYTSEHPGAYQRAGIALKHTINEADYYEWTPALKDPTRAADYVIASDGDRVAQAVAEHPLGLTLINIVCSTGQPCIRIYRSDRHGVNGSITQK</sequence>
<name>A0A841JWP9_9BACT</name>
<dbReference type="GO" id="GO:0009103">
    <property type="term" value="P:lipopolysaccharide biosynthetic process"/>
    <property type="evidence" value="ECO:0007669"/>
    <property type="project" value="UniProtKB-ARBA"/>
</dbReference>
<evidence type="ECO:0000256" key="3">
    <source>
        <dbReference type="ARBA" id="ARBA00022676"/>
    </source>
</evidence>
<protein>
    <recommendedName>
        <fullName evidence="11">Glycosyltransferase RgtA/B/C/D-like domain-containing protein</fullName>
    </recommendedName>
</protein>
<dbReference type="PANTHER" id="PTHR33908:SF11">
    <property type="entry name" value="MEMBRANE PROTEIN"/>
    <property type="match status" value="1"/>
</dbReference>
<feature type="transmembrane region" description="Helical" evidence="8">
    <location>
        <begin position="386"/>
        <end position="406"/>
    </location>
</feature>
<dbReference type="GO" id="GO:0016763">
    <property type="term" value="F:pentosyltransferase activity"/>
    <property type="evidence" value="ECO:0007669"/>
    <property type="project" value="TreeGrafter"/>
</dbReference>
<feature type="transmembrane region" description="Helical" evidence="8">
    <location>
        <begin position="348"/>
        <end position="374"/>
    </location>
</feature>
<dbReference type="Proteomes" id="UP000538666">
    <property type="component" value="Unassembled WGS sequence"/>
</dbReference>
<feature type="transmembrane region" description="Helical" evidence="8">
    <location>
        <begin position="37"/>
        <end position="54"/>
    </location>
</feature>
<dbReference type="InterPro" id="IPR050297">
    <property type="entry name" value="LipidA_mod_glycosyltrf_83"/>
</dbReference>
<feature type="transmembrane region" description="Helical" evidence="8">
    <location>
        <begin position="246"/>
        <end position="263"/>
    </location>
</feature>
<keyword evidence="2" id="KW-1003">Cell membrane</keyword>
<evidence type="ECO:0000256" key="6">
    <source>
        <dbReference type="ARBA" id="ARBA00022989"/>
    </source>
</evidence>
<dbReference type="GO" id="GO:0005886">
    <property type="term" value="C:plasma membrane"/>
    <property type="evidence" value="ECO:0007669"/>
    <property type="project" value="UniProtKB-SubCell"/>
</dbReference>
<dbReference type="PANTHER" id="PTHR33908">
    <property type="entry name" value="MANNOSYLTRANSFERASE YKCB-RELATED"/>
    <property type="match status" value="1"/>
</dbReference>
<evidence type="ECO:0000256" key="7">
    <source>
        <dbReference type="ARBA" id="ARBA00023136"/>
    </source>
</evidence>
<organism evidence="9 10">
    <name type="scientific">Silvibacterium bohemicum</name>
    <dbReference type="NCBI Taxonomy" id="1577686"/>
    <lineage>
        <taxon>Bacteria</taxon>
        <taxon>Pseudomonadati</taxon>
        <taxon>Acidobacteriota</taxon>
        <taxon>Terriglobia</taxon>
        <taxon>Terriglobales</taxon>
        <taxon>Acidobacteriaceae</taxon>
        <taxon>Silvibacterium</taxon>
    </lineage>
</organism>
<dbReference type="EMBL" id="JACHEK010000001">
    <property type="protein sequence ID" value="MBB6142434.1"/>
    <property type="molecule type" value="Genomic_DNA"/>
</dbReference>
<dbReference type="AlphaFoldDB" id="A0A841JWP9"/>
<dbReference type="OrthoDB" id="9810303at2"/>
<evidence type="ECO:0008006" key="11">
    <source>
        <dbReference type="Google" id="ProtNLM"/>
    </source>
</evidence>
<evidence type="ECO:0000313" key="10">
    <source>
        <dbReference type="Proteomes" id="UP000538666"/>
    </source>
</evidence>